<proteinExistence type="predicted"/>
<keyword evidence="4" id="KW-1185">Reference proteome</keyword>
<dbReference type="OrthoDB" id="613763at2759"/>
<evidence type="ECO:0000313" key="3">
    <source>
        <dbReference type="EMBL" id="KZO94322.1"/>
    </source>
</evidence>
<reference evidence="3 4" key="1">
    <citation type="journal article" date="2016" name="Mol. Biol. Evol.">
        <title>Comparative Genomics of Early-Diverging Mushroom-Forming Fungi Provides Insights into the Origins of Lignocellulose Decay Capabilities.</title>
        <authorList>
            <person name="Nagy L.G."/>
            <person name="Riley R."/>
            <person name="Tritt A."/>
            <person name="Adam C."/>
            <person name="Daum C."/>
            <person name="Floudas D."/>
            <person name="Sun H."/>
            <person name="Yadav J.S."/>
            <person name="Pangilinan J."/>
            <person name="Larsson K.H."/>
            <person name="Matsuura K."/>
            <person name="Barry K."/>
            <person name="Labutti K."/>
            <person name="Kuo R."/>
            <person name="Ohm R.A."/>
            <person name="Bhattacharya S.S."/>
            <person name="Shirouzu T."/>
            <person name="Yoshinaga Y."/>
            <person name="Martin F.M."/>
            <person name="Grigoriev I.V."/>
            <person name="Hibbett D.S."/>
        </authorList>
    </citation>
    <scope>NUCLEOTIDE SEQUENCE [LARGE SCALE GENOMIC DNA]</scope>
    <source>
        <strain evidence="3 4">TUFC12733</strain>
    </source>
</reference>
<keyword evidence="1" id="KW-0472">Membrane</keyword>
<dbReference type="Pfam" id="PF12937">
    <property type="entry name" value="F-box-like"/>
    <property type="match status" value="1"/>
</dbReference>
<dbReference type="InterPro" id="IPR036047">
    <property type="entry name" value="F-box-like_dom_sf"/>
</dbReference>
<evidence type="ECO:0000259" key="2">
    <source>
        <dbReference type="Pfam" id="PF12937"/>
    </source>
</evidence>
<gene>
    <name evidence="3" type="ORF">CALVIDRAFT_222813</name>
</gene>
<evidence type="ECO:0000313" key="4">
    <source>
        <dbReference type="Proteomes" id="UP000076738"/>
    </source>
</evidence>
<dbReference type="Proteomes" id="UP000076738">
    <property type="component" value="Unassembled WGS sequence"/>
</dbReference>
<dbReference type="InterPro" id="IPR001810">
    <property type="entry name" value="F-box_dom"/>
</dbReference>
<name>A0A167K6Q3_CALVF</name>
<sequence length="287" mass="32782">MLFAVSSTCMPLPYEIIDRIFSYIGRKADLVRVCCTNRTVREIAERQLYRVITISCISTLIVLHTTLLRRPDMKRHISDLRLCLDSTVDVRGTIGFANAYMRIVCRFLSALPQLKSLTLNCKIDKDIQNYFTFNLFTFTAPSMLIALLHLKPLPKITRIESLLHHLVGEIAFLYSHRLPALTVLPALKRLTSNDSKHVVLVPRRPVEECYIPCENLTPMMLDVPTYLWYLRSSSASLQQMELAMRTIDASFFPRIGASLPQLRKLTLRLYDVGSDVCQITSTITAWG</sequence>
<dbReference type="SUPFAM" id="SSF81383">
    <property type="entry name" value="F-box domain"/>
    <property type="match status" value="1"/>
</dbReference>
<feature type="transmembrane region" description="Helical" evidence="1">
    <location>
        <begin position="48"/>
        <end position="68"/>
    </location>
</feature>
<evidence type="ECO:0000256" key="1">
    <source>
        <dbReference type="SAM" id="Phobius"/>
    </source>
</evidence>
<dbReference type="AlphaFoldDB" id="A0A167K6Q3"/>
<protein>
    <recommendedName>
        <fullName evidence="2">F-box domain-containing protein</fullName>
    </recommendedName>
</protein>
<dbReference type="CDD" id="cd09917">
    <property type="entry name" value="F-box_SF"/>
    <property type="match status" value="1"/>
</dbReference>
<accession>A0A167K6Q3</accession>
<feature type="domain" description="F-box" evidence="2">
    <location>
        <begin position="12"/>
        <end position="53"/>
    </location>
</feature>
<keyword evidence="1" id="KW-1133">Transmembrane helix</keyword>
<dbReference type="EMBL" id="KV417295">
    <property type="protein sequence ID" value="KZO94322.1"/>
    <property type="molecule type" value="Genomic_DNA"/>
</dbReference>
<keyword evidence="1" id="KW-0812">Transmembrane</keyword>
<organism evidence="3 4">
    <name type="scientific">Calocera viscosa (strain TUFC12733)</name>
    <dbReference type="NCBI Taxonomy" id="1330018"/>
    <lineage>
        <taxon>Eukaryota</taxon>
        <taxon>Fungi</taxon>
        <taxon>Dikarya</taxon>
        <taxon>Basidiomycota</taxon>
        <taxon>Agaricomycotina</taxon>
        <taxon>Dacrymycetes</taxon>
        <taxon>Dacrymycetales</taxon>
        <taxon>Dacrymycetaceae</taxon>
        <taxon>Calocera</taxon>
    </lineage>
</organism>